<protein>
    <submittedName>
        <fullName evidence="1">Uncharacterized protein</fullName>
    </submittedName>
</protein>
<sequence>SRLLQKCVSDLLSLWQVSRLLQKAEAERTQEDRALLQEHQDTVQELSRRQSRRALLKRKQEEVDINSASAALRNSSATLNHINSVIHSPFLFSSTSIQASSNQDTFT</sequence>
<keyword evidence="2" id="KW-1185">Reference proteome</keyword>
<dbReference type="Ensembl" id="ENSSRHT00000008288.1">
    <property type="protein sequence ID" value="ENSSRHP00000008044.1"/>
    <property type="gene ID" value="ENSSRHG00000004702.1"/>
</dbReference>
<dbReference type="Proteomes" id="UP000472270">
    <property type="component" value="Unassembled WGS sequence"/>
</dbReference>
<evidence type="ECO:0000313" key="2">
    <source>
        <dbReference type="Proteomes" id="UP000472270"/>
    </source>
</evidence>
<reference evidence="1" key="1">
    <citation type="submission" date="2025-08" db="UniProtKB">
        <authorList>
            <consortium name="Ensembl"/>
        </authorList>
    </citation>
    <scope>IDENTIFICATION</scope>
</reference>
<evidence type="ECO:0000313" key="1">
    <source>
        <dbReference type="Ensembl" id="ENSSRHP00000008044.1"/>
    </source>
</evidence>
<accession>A0A673FYQ2</accession>
<dbReference type="AlphaFoldDB" id="A0A673FYQ2"/>
<reference evidence="1" key="2">
    <citation type="submission" date="2025-09" db="UniProtKB">
        <authorList>
            <consortium name="Ensembl"/>
        </authorList>
    </citation>
    <scope>IDENTIFICATION</scope>
</reference>
<name>A0A673FYQ2_9TELE</name>
<organism evidence="1 2">
    <name type="scientific">Sinocyclocheilus rhinocerous</name>
    <dbReference type="NCBI Taxonomy" id="307959"/>
    <lineage>
        <taxon>Eukaryota</taxon>
        <taxon>Metazoa</taxon>
        <taxon>Chordata</taxon>
        <taxon>Craniata</taxon>
        <taxon>Vertebrata</taxon>
        <taxon>Euteleostomi</taxon>
        <taxon>Actinopterygii</taxon>
        <taxon>Neopterygii</taxon>
        <taxon>Teleostei</taxon>
        <taxon>Ostariophysi</taxon>
        <taxon>Cypriniformes</taxon>
        <taxon>Cyprinidae</taxon>
        <taxon>Cyprininae</taxon>
        <taxon>Sinocyclocheilus</taxon>
    </lineage>
</organism>
<proteinExistence type="predicted"/>